<organism evidence="5 6">
    <name type="scientific">Mycolicibacterium iranicum</name>
    <name type="common">Mycobacterium iranicum</name>
    <dbReference type="NCBI Taxonomy" id="912594"/>
    <lineage>
        <taxon>Bacteria</taxon>
        <taxon>Bacillati</taxon>
        <taxon>Actinomycetota</taxon>
        <taxon>Actinomycetes</taxon>
        <taxon>Mycobacteriales</taxon>
        <taxon>Mycobacteriaceae</taxon>
        <taxon>Mycolicibacterium</taxon>
    </lineage>
</organism>
<dbReference type="InterPro" id="IPR050091">
    <property type="entry name" value="PKS_NRPS_Biosynth_Enz"/>
</dbReference>
<dbReference type="InterPro" id="IPR020841">
    <property type="entry name" value="PKS_Beta-ketoAc_synthase_dom"/>
</dbReference>
<reference evidence="5" key="1">
    <citation type="submission" date="2022-12" db="EMBL/GenBank/DDBJ databases">
        <title>Whole genome sequence of Mycolicibacterium iranicum strain SBH312.</title>
        <authorList>
            <person name="Jani J."/>
            <person name="Arifin Mustapha Z."/>
            <person name="Ahmed K."/>
            <person name="Kai Ling C."/>
        </authorList>
    </citation>
    <scope>NUCLEOTIDE SEQUENCE</scope>
    <source>
        <strain evidence="5">SBH312</strain>
    </source>
</reference>
<feature type="region of interest" description="Disordered" evidence="3">
    <location>
        <begin position="1"/>
        <end position="42"/>
    </location>
</feature>
<dbReference type="InterPro" id="IPR016039">
    <property type="entry name" value="Thiolase-like"/>
</dbReference>
<name>A0ABT4HNG9_MYCIR</name>
<dbReference type="PANTHER" id="PTHR43775:SF51">
    <property type="entry name" value="INACTIVE PHENOLPHTHIOCEROL SYNTHESIS POLYKETIDE SYNTHASE TYPE I PKS1-RELATED"/>
    <property type="match status" value="1"/>
</dbReference>
<dbReference type="SUPFAM" id="SSF53901">
    <property type="entry name" value="Thiolase-like"/>
    <property type="match status" value="1"/>
</dbReference>
<accession>A0ABT4HNG9</accession>
<dbReference type="Proteomes" id="UP001084650">
    <property type="component" value="Unassembled WGS sequence"/>
</dbReference>
<evidence type="ECO:0000256" key="3">
    <source>
        <dbReference type="SAM" id="MobiDB-lite"/>
    </source>
</evidence>
<feature type="domain" description="Ketosynthase family 3 (KS3)" evidence="4">
    <location>
        <begin position="45"/>
        <end position="469"/>
    </location>
</feature>
<evidence type="ECO:0000313" key="6">
    <source>
        <dbReference type="Proteomes" id="UP001084650"/>
    </source>
</evidence>
<evidence type="ECO:0000259" key="4">
    <source>
        <dbReference type="PROSITE" id="PS52004"/>
    </source>
</evidence>
<comment type="similarity">
    <text evidence="2">Belongs to the thiolase-like superfamily. Beta-ketoacyl-ACP synthases family.</text>
</comment>
<dbReference type="Pfam" id="PF00109">
    <property type="entry name" value="ketoacyl-synt"/>
    <property type="match status" value="1"/>
</dbReference>
<dbReference type="InterPro" id="IPR014031">
    <property type="entry name" value="Ketoacyl_synth_C"/>
</dbReference>
<sequence length="479" mass="49589">MNSEPSPVAPLRSARPDEASPVAPLRSARPGEASPVAPLRSARPDDPVVIVGMAIEAPGGVENTHDYWTLLCEQREAFTPFPDDRGWSLRTILDGSRREGFKRIHNLGGFLSGAGTFDPDFFGISRREAIAMDPQQRVALRVSWRALESAGINPDDLAGHDTGCYVGASDMRYGPEMDQFSHHSGHLITGTSLGVISGRIAYTLGLAGPAMTIDTSCSSALSALHVAVQALVAGDCDLALAGGVCVMGSPGYFVEFSKQHALSDDGRCRPYSAHASGTVWAEGAGMFVLQRKSAALRDRRAILGEILASCVNSDGRSVGLTAPSGEAQTRLFARAIATAGVNVDDVGMVEGHGTGTRLGDRTELGSLAATYGSGAPGSGPLLGSVKSNVGHAQAAAGALGLAKVLLAAEHAAVPATLHVHERSHEIDWQETGLRLASKLTPWPAVGGVRLGAVSAFGMSGTNTHVVVAVPQVAGESAAA</sequence>
<protein>
    <submittedName>
        <fullName evidence="5">Polyketide synthase</fullName>
    </submittedName>
</protein>
<comment type="caution">
    <text evidence="5">The sequence shown here is derived from an EMBL/GenBank/DDBJ whole genome shotgun (WGS) entry which is preliminary data.</text>
</comment>
<keyword evidence="6" id="KW-1185">Reference proteome</keyword>
<dbReference type="InterPro" id="IPR014030">
    <property type="entry name" value="Ketoacyl_synth_N"/>
</dbReference>
<evidence type="ECO:0000256" key="1">
    <source>
        <dbReference type="ARBA" id="ARBA00022679"/>
    </source>
</evidence>
<proteinExistence type="inferred from homology"/>
<dbReference type="PROSITE" id="PS52004">
    <property type="entry name" value="KS3_2"/>
    <property type="match status" value="1"/>
</dbReference>
<dbReference type="PANTHER" id="PTHR43775">
    <property type="entry name" value="FATTY ACID SYNTHASE"/>
    <property type="match status" value="1"/>
</dbReference>
<evidence type="ECO:0000313" key="5">
    <source>
        <dbReference type="EMBL" id="MCZ0731381.1"/>
    </source>
</evidence>
<dbReference type="Gene3D" id="3.40.47.10">
    <property type="match status" value="1"/>
</dbReference>
<dbReference type="RefSeq" id="WP_268787560.1">
    <property type="nucleotide sequence ID" value="NZ_JAPQYE010000016.1"/>
</dbReference>
<keyword evidence="1 2" id="KW-0808">Transferase</keyword>
<evidence type="ECO:0000256" key="2">
    <source>
        <dbReference type="RuleBase" id="RU003694"/>
    </source>
</evidence>
<dbReference type="CDD" id="cd00833">
    <property type="entry name" value="PKS"/>
    <property type="match status" value="1"/>
</dbReference>
<dbReference type="EMBL" id="JAPQYE010000016">
    <property type="protein sequence ID" value="MCZ0731381.1"/>
    <property type="molecule type" value="Genomic_DNA"/>
</dbReference>
<dbReference type="SMART" id="SM00825">
    <property type="entry name" value="PKS_KS"/>
    <property type="match status" value="1"/>
</dbReference>
<gene>
    <name evidence="5" type="ORF">OY187_25305</name>
</gene>
<dbReference type="Pfam" id="PF02801">
    <property type="entry name" value="Ketoacyl-synt_C"/>
    <property type="match status" value="1"/>
</dbReference>